<evidence type="ECO:0000313" key="3">
    <source>
        <dbReference type="EMBL" id="TGM74466.1"/>
    </source>
</evidence>
<dbReference type="InterPro" id="IPR029068">
    <property type="entry name" value="Glyas_Bleomycin-R_OHBP_Dase"/>
</dbReference>
<dbReference type="InterPro" id="IPR004360">
    <property type="entry name" value="Glyas_Fos-R_dOase_dom"/>
</dbReference>
<dbReference type="PANTHER" id="PTHR36113:SF6">
    <property type="entry name" value="FOSFOMYCIN RESISTANCE PROTEIN FOSX"/>
    <property type="match status" value="1"/>
</dbReference>
<accession>A0ABY2NZ70</accession>
<dbReference type="Proteomes" id="UP000297940">
    <property type="component" value="Unassembled WGS sequence"/>
</dbReference>
<organism evidence="3 4">
    <name type="scientific">Leptospira mtsangambouensis</name>
    <dbReference type="NCBI Taxonomy" id="2484912"/>
    <lineage>
        <taxon>Bacteria</taxon>
        <taxon>Pseudomonadati</taxon>
        <taxon>Spirochaetota</taxon>
        <taxon>Spirochaetia</taxon>
        <taxon>Leptospirales</taxon>
        <taxon>Leptospiraceae</taxon>
        <taxon>Leptospira</taxon>
    </lineage>
</organism>
<sequence length="339" mass="38087">MKKTLSVFGVLLAGILIWSIGSDSKSNYRKLDNSDFLYATVIMNSKNPEKLFLFYQNTFGAILLENVTDWNLTENKEVYTLRTSGYAEEGPSLTIFKSKQTKPDVSFANDLGYAHICFESDNVPGLIKRIRSNGGKIISTFDDLEKVPAVYAADPDGNIFEVHLPFPTPVTPKTIYRTLNSLIRTNLKLSPPENDSIRFLHVNINSKDWVKTIEFYNQVLNTQTTGFERDYSGDFIKNLTGVNGAIVKGKHVVLPGYSDGGPTFEVFTYNESSSKKIPNQFDLGRVATGFYVQNLNNALEMFTKAGGSILNQKNNEWALLKDLDGNLIVYVERKTIKRD</sequence>
<dbReference type="PANTHER" id="PTHR36113">
    <property type="entry name" value="LYASE, PUTATIVE-RELATED-RELATED"/>
    <property type="match status" value="1"/>
</dbReference>
<dbReference type="EMBL" id="RQHK01000008">
    <property type="protein sequence ID" value="TGM74466.1"/>
    <property type="molecule type" value="Genomic_DNA"/>
</dbReference>
<feature type="domain" description="VOC" evidence="2">
    <location>
        <begin position="198"/>
        <end position="339"/>
    </location>
</feature>
<dbReference type="RefSeq" id="WP_135694722.1">
    <property type="nucleotide sequence ID" value="NZ_RQHK01000008.1"/>
</dbReference>
<dbReference type="PROSITE" id="PS51819">
    <property type="entry name" value="VOC"/>
    <property type="match status" value="2"/>
</dbReference>
<proteinExistence type="predicted"/>
<comment type="caution">
    <text evidence="3">The sequence shown here is derived from an EMBL/GenBank/DDBJ whole genome shotgun (WGS) entry which is preliminary data.</text>
</comment>
<gene>
    <name evidence="3" type="ORF">EHR01_10390</name>
</gene>
<reference evidence="4" key="1">
    <citation type="journal article" date="2019" name="PLoS Negl. Trop. Dis.">
        <title>Revisiting the worldwide diversity of Leptospira species in the environment.</title>
        <authorList>
            <person name="Vincent A.T."/>
            <person name="Schiettekatte O."/>
            <person name="Bourhy P."/>
            <person name="Veyrier F.J."/>
            <person name="Picardeau M."/>
        </authorList>
    </citation>
    <scope>NUCLEOTIDE SEQUENCE [LARGE SCALE GENOMIC DNA]</scope>
    <source>
        <strain evidence="4">201601298</strain>
    </source>
</reference>
<evidence type="ECO:0000313" key="4">
    <source>
        <dbReference type="Proteomes" id="UP000297940"/>
    </source>
</evidence>
<evidence type="ECO:0000256" key="1">
    <source>
        <dbReference type="ARBA" id="ARBA00022723"/>
    </source>
</evidence>
<dbReference type="SUPFAM" id="SSF54593">
    <property type="entry name" value="Glyoxalase/Bleomycin resistance protein/Dihydroxybiphenyl dioxygenase"/>
    <property type="match status" value="2"/>
</dbReference>
<dbReference type="InterPro" id="IPR051332">
    <property type="entry name" value="Fosfomycin_Res_Enzymes"/>
</dbReference>
<name>A0ABY2NZ70_9LEPT</name>
<evidence type="ECO:0000259" key="2">
    <source>
        <dbReference type="PROSITE" id="PS51819"/>
    </source>
</evidence>
<dbReference type="Pfam" id="PF00903">
    <property type="entry name" value="Glyoxalase"/>
    <property type="match status" value="1"/>
</dbReference>
<feature type="domain" description="VOC" evidence="2">
    <location>
        <begin position="35"/>
        <end position="165"/>
    </location>
</feature>
<keyword evidence="4" id="KW-1185">Reference proteome</keyword>
<protein>
    <submittedName>
        <fullName evidence="3">Glyoxalase-like domain protein</fullName>
    </submittedName>
</protein>
<dbReference type="InterPro" id="IPR037523">
    <property type="entry name" value="VOC_core"/>
</dbReference>
<keyword evidence="1" id="KW-0479">Metal-binding</keyword>
<dbReference type="Gene3D" id="3.10.180.10">
    <property type="entry name" value="2,3-Dihydroxybiphenyl 1,2-Dioxygenase, domain 1"/>
    <property type="match status" value="2"/>
</dbReference>